<evidence type="ECO:0000256" key="3">
    <source>
        <dbReference type="ARBA" id="ARBA00022729"/>
    </source>
</evidence>
<evidence type="ECO:0000259" key="11">
    <source>
        <dbReference type="Pfam" id="PF05922"/>
    </source>
</evidence>
<evidence type="ECO:0000256" key="2">
    <source>
        <dbReference type="ARBA" id="ARBA00022670"/>
    </source>
</evidence>
<feature type="signal peptide" evidence="9">
    <location>
        <begin position="1"/>
        <end position="20"/>
    </location>
</feature>
<dbReference type="InterPro" id="IPR045051">
    <property type="entry name" value="SBT"/>
</dbReference>
<dbReference type="Gene3D" id="3.50.30.30">
    <property type="match status" value="1"/>
</dbReference>
<dbReference type="CDD" id="cd04852">
    <property type="entry name" value="Peptidases_S8_3"/>
    <property type="match status" value="2"/>
</dbReference>
<gene>
    <name evidence="13" type="ORF">U9M48_012009</name>
</gene>
<evidence type="ECO:0000313" key="13">
    <source>
        <dbReference type="EMBL" id="WVZ62243.1"/>
    </source>
</evidence>
<evidence type="ECO:0000259" key="10">
    <source>
        <dbReference type="Pfam" id="PF00082"/>
    </source>
</evidence>
<dbReference type="Gene3D" id="2.60.40.2310">
    <property type="match status" value="1"/>
</dbReference>
<feature type="active site" description="Charge relay system" evidence="7">
    <location>
        <position position="149"/>
    </location>
</feature>
<evidence type="ECO:0000256" key="9">
    <source>
        <dbReference type="SAM" id="SignalP"/>
    </source>
</evidence>
<dbReference type="Pfam" id="PF17766">
    <property type="entry name" value="fn3_6"/>
    <property type="match status" value="1"/>
</dbReference>
<feature type="domain" description="Peptidase S8/S53" evidence="10">
    <location>
        <begin position="737"/>
        <end position="1185"/>
    </location>
</feature>
<dbReference type="InterPro" id="IPR034197">
    <property type="entry name" value="Peptidases_S8_3"/>
</dbReference>
<keyword evidence="14" id="KW-1185">Reference proteome</keyword>
<organism evidence="13 14">
    <name type="scientific">Paspalum notatum var. saurae</name>
    <dbReference type="NCBI Taxonomy" id="547442"/>
    <lineage>
        <taxon>Eukaryota</taxon>
        <taxon>Viridiplantae</taxon>
        <taxon>Streptophyta</taxon>
        <taxon>Embryophyta</taxon>
        <taxon>Tracheophyta</taxon>
        <taxon>Spermatophyta</taxon>
        <taxon>Magnoliopsida</taxon>
        <taxon>Liliopsida</taxon>
        <taxon>Poales</taxon>
        <taxon>Poaceae</taxon>
        <taxon>PACMAD clade</taxon>
        <taxon>Panicoideae</taxon>
        <taxon>Andropogonodae</taxon>
        <taxon>Paspaleae</taxon>
        <taxon>Paspalinae</taxon>
        <taxon>Paspalum</taxon>
    </lineage>
</organism>
<dbReference type="PROSITE" id="PS51892">
    <property type="entry name" value="SUBTILASE"/>
    <property type="match status" value="2"/>
</dbReference>
<dbReference type="PRINTS" id="PR00723">
    <property type="entry name" value="SUBTILISIN"/>
</dbReference>
<evidence type="ECO:0000256" key="4">
    <source>
        <dbReference type="ARBA" id="ARBA00022801"/>
    </source>
</evidence>
<keyword evidence="5 7" id="KW-0720">Serine protease</keyword>
<feature type="region of interest" description="Disordered" evidence="8">
    <location>
        <begin position="816"/>
        <end position="835"/>
    </location>
</feature>
<evidence type="ECO:0000256" key="5">
    <source>
        <dbReference type="ARBA" id="ARBA00022825"/>
    </source>
</evidence>
<dbReference type="InterPro" id="IPR010259">
    <property type="entry name" value="S8pro/Inhibitor_I9"/>
</dbReference>
<evidence type="ECO:0000256" key="7">
    <source>
        <dbReference type="PROSITE-ProRule" id="PRU01240"/>
    </source>
</evidence>
<keyword evidence="2 7" id="KW-0645">Protease</keyword>
<evidence type="ECO:0000259" key="12">
    <source>
        <dbReference type="Pfam" id="PF17766"/>
    </source>
</evidence>
<feature type="domain" description="Peptidase S8/S53" evidence="10">
    <location>
        <begin position="142"/>
        <end position="459"/>
    </location>
</feature>
<dbReference type="GO" id="GO:0004252">
    <property type="term" value="F:serine-type endopeptidase activity"/>
    <property type="evidence" value="ECO:0007669"/>
    <property type="project" value="UniProtKB-UniRule"/>
</dbReference>
<dbReference type="Gene3D" id="3.40.50.200">
    <property type="entry name" value="Peptidase S8/S53 domain"/>
    <property type="match status" value="2"/>
</dbReference>
<keyword evidence="4 7" id="KW-0378">Hydrolase</keyword>
<dbReference type="InterPro" id="IPR023828">
    <property type="entry name" value="Peptidase_S8_Ser-AS"/>
</dbReference>
<evidence type="ECO:0000256" key="1">
    <source>
        <dbReference type="ARBA" id="ARBA00011073"/>
    </source>
</evidence>
<dbReference type="AlphaFoldDB" id="A0AAQ3SWS2"/>
<dbReference type="SUPFAM" id="SSF52743">
    <property type="entry name" value="Subtilisin-like"/>
    <property type="match status" value="2"/>
</dbReference>
<keyword evidence="3 9" id="KW-0732">Signal</keyword>
<dbReference type="PANTHER" id="PTHR10795">
    <property type="entry name" value="PROPROTEIN CONVERTASE SUBTILISIN/KEXIN"/>
    <property type="match status" value="1"/>
</dbReference>
<dbReference type="PROSITE" id="PS00138">
    <property type="entry name" value="SUBTILASE_SER"/>
    <property type="match status" value="2"/>
</dbReference>
<feature type="active site" description="Charge relay system" evidence="6 7">
    <location>
        <position position="1153"/>
    </location>
</feature>
<dbReference type="InterPro" id="IPR036852">
    <property type="entry name" value="Peptidase_S8/S53_dom_sf"/>
</dbReference>
<name>A0AAQ3SWS2_PASNO</name>
<proteinExistence type="inferred from homology"/>
<dbReference type="InterPro" id="IPR041469">
    <property type="entry name" value="Subtilisin-like_FN3"/>
</dbReference>
<feature type="domain" description="Inhibitor I9" evidence="11">
    <location>
        <begin position="664"/>
        <end position="712"/>
    </location>
</feature>
<dbReference type="InterPro" id="IPR037045">
    <property type="entry name" value="S8pro/Inhibitor_I9_sf"/>
</dbReference>
<reference evidence="13 14" key="1">
    <citation type="submission" date="2024-02" db="EMBL/GenBank/DDBJ databases">
        <title>High-quality chromosome-scale genome assembly of Pensacola bahiagrass (Paspalum notatum Flugge var. saurae).</title>
        <authorList>
            <person name="Vega J.M."/>
            <person name="Podio M."/>
            <person name="Orjuela J."/>
            <person name="Siena L.A."/>
            <person name="Pessino S.C."/>
            <person name="Combes M.C."/>
            <person name="Mariac C."/>
            <person name="Albertini E."/>
            <person name="Pupilli F."/>
            <person name="Ortiz J.P.A."/>
            <person name="Leblanc O."/>
        </authorList>
    </citation>
    <scope>NUCLEOTIDE SEQUENCE [LARGE SCALE GENOMIC DNA]</scope>
    <source>
        <strain evidence="13">R1</strain>
        <tissue evidence="13">Leaf</tissue>
    </source>
</reference>
<dbReference type="GO" id="GO:0006508">
    <property type="term" value="P:proteolysis"/>
    <property type="evidence" value="ECO:0007669"/>
    <property type="project" value="UniProtKB-KW"/>
</dbReference>
<evidence type="ECO:0000256" key="6">
    <source>
        <dbReference type="PIRSR" id="PIRSR615500-1"/>
    </source>
</evidence>
<dbReference type="CDD" id="cd02120">
    <property type="entry name" value="PA_subtilisin_like"/>
    <property type="match status" value="1"/>
</dbReference>
<dbReference type="InterPro" id="IPR015500">
    <property type="entry name" value="Peptidase_S8_subtilisin-rel"/>
</dbReference>
<feature type="active site" description="Charge relay system" evidence="7">
    <location>
        <position position="237"/>
    </location>
</feature>
<dbReference type="Pfam" id="PF05922">
    <property type="entry name" value="Inhibitor_I9"/>
    <property type="match status" value="2"/>
</dbReference>
<feature type="domain" description="Inhibitor I9" evidence="11">
    <location>
        <begin position="33"/>
        <end position="119"/>
    </location>
</feature>
<feature type="active site" description="Charge relay system" evidence="6 7">
    <location>
        <position position="826"/>
    </location>
</feature>
<dbReference type="EMBL" id="CP144747">
    <property type="protein sequence ID" value="WVZ62243.1"/>
    <property type="molecule type" value="Genomic_DNA"/>
</dbReference>
<dbReference type="FunFam" id="3.40.50.200:FF:000006">
    <property type="entry name" value="Subtilisin-like protease SBT1.5"/>
    <property type="match status" value="1"/>
</dbReference>
<dbReference type="Gene3D" id="3.30.70.80">
    <property type="entry name" value="Peptidase S8 propeptide/proteinase inhibitor I9"/>
    <property type="match status" value="1"/>
</dbReference>
<dbReference type="Proteomes" id="UP001341281">
    <property type="component" value="Chromosome 03"/>
</dbReference>
<feature type="active site" description="Charge relay system" evidence="6 7">
    <location>
        <position position="744"/>
    </location>
</feature>
<sequence>MRRLISWPLVLLALFAVSQSASESISGSDGEQVYVVYLGHLPSSPGLSESDASLAVEAAHHQLLNQVLDDGSYASDRILLSYKRSFNGFAARLTEQQANKLAEMDGIVTVFPSKTLELQTTRSWDFLGLPQTPPDELPLEGEVIVGMFDTGIWLDSPSFSDDGFGPPPSRWKGVCQNFTCNKYAATRRKESKTFSCCLHPRHFHLSVYACVVASKVIGARAYHDGATGMSPLDEQGHGSHTASTVAGRAVGNVSFDGLGAGTARGAVPGARLAVYKVCWDSACGEMDTLAAFDDAIADGVDVISFSVGSRFPSLYFKSAAAIGSFHAMRRGVVTSAAAGNSGLSGGRVCNVAPWMLAVAASSIDRRLVDRVVLGNGTTVVPDLSAPGIDIIASWSLHSPPSDDPDDKRRALYIFQTGTSMACPHASGAAAYVKSFHREWSPAMIMSALITTGTPHTHSHSASFLTVRLKSERSRATPMNTPGNADTNDLKYGAGQLNPAKARDPGLVYDASEGDYVAMLCTQGYNATQLALIIGSNATACAAGNGSATAGSAGDLNYPSMAALVEPGKNFTVVFPRTVTNVGDSAAAVYDVEILPGAGAAEGRLAVAVTPARLEFSAQNPKASFTVTVSGVVAEAGQVVSAAVVWSDKEHQVRSPVVVYTDSDDDNGVALDRIVYSYTRSMNGFAARLTERERQKLSAMDGVVSVFPSRTYRPQTTRSWDFLGFPETARRSLPTEAEVIVGMIDTGVWPASPSFSDDGFSPPPARWKGSCHNFTCNKYVHVRVVVLVGLVLVLTNVRARTCSKIIGARAYRQGKTTGLSPVDTAGHGSHTASTAAGRAVESGGVAGLGAGSARGAVPGARLAVYKVCWDDFCRGEDTLAAFDDAVADGVDLISFSIGGTRPAPYFEDAAAVGAFHAMTRGVLTSAAAGNSALQGGRVCNVAPWVLSVAASSTDRRIVDKLVLGNGKTIVVSLHDIARFIRHQNSSKRSLCLPESLAGQSYKGKILLCAGGNDGTGPLLAGAAGMIMVNGEPDVASMLPLPALTVTQDQFTEIVAYVNKTRRPVGTIHSAETAFDPDAPVVASFSSRGPNLISPGILKVLKYRLLEEDDYNQETLNVQPDLSAPGVDILAAWTPLSPVSGNNRFPAYNIISGTSMACPHATGAAAYVKSFHPDWSPAMIMSALITTGN</sequence>
<feature type="active site" description="Charge relay system" evidence="7">
    <location>
        <position position="419"/>
    </location>
</feature>
<dbReference type="FunFam" id="3.30.70.80:FF:000002">
    <property type="entry name" value="Subtilisin-like protease SBT5.3"/>
    <property type="match status" value="1"/>
</dbReference>
<accession>A0AAQ3SWS2</accession>
<feature type="chain" id="PRO_5043024608" evidence="9">
    <location>
        <begin position="21"/>
        <end position="1187"/>
    </location>
</feature>
<evidence type="ECO:0000313" key="14">
    <source>
        <dbReference type="Proteomes" id="UP001341281"/>
    </source>
</evidence>
<dbReference type="InterPro" id="IPR000209">
    <property type="entry name" value="Peptidase_S8/S53_dom"/>
</dbReference>
<dbReference type="Pfam" id="PF00082">
    <property type="entry name" value="Peptidase_S8"/>
    <property type="match status" value="2"/>
</dbReference>
<comment type="similarity">
    <text evidence="1 7">Belongs to the peptidase S8 family.</text>
</comment>
<protein>
    <submittedName>
        <fullName evidence="13">Uncharacterized protein</fullName>
    </submittedName>
</protein>
<evidence type="ECO:0000256" key="8">
    <source>
        <dbReference type="SAM" id="MobiDB-lite"/>
    </source>
</evidence>
<feature type="domain" description="Subtilisin-like protease fibronectin type-III" evidence="12">
    <location>
        <begin position="554"/>
        <end position="658"/>
    </location>
</feature>